<dbReference type="PROSITE" id="PS50112">
    <property type="entry name" value="PAS"/>
    <property type="match status" value="1"/>
</dbReference>
<dbReference type="STRING" id="306540.SAMN05421839_106115"/>
<protein>
    <submittedName>
        <fullName evidence="4">PAS domain S-box-containing protein/diguanylate cyclase (GGDEF) domain-containing protein</fullName>
    </submittedName>
</protein>
<dbReference type="PROSITE" id="PS50113">
    <property type="entry name" value="PAC"/>
    <property type="match status" value="1"/>
</dbReference>
<evidence type="ECO:0000259" key="1">
    <source>
        <dbReference type="PROSITE" id="PS50112"/>
    </source>
</evidence>
<dbReference type="SMART" id="SM00267">
    <property type="entry name" value="GGDEF"/>
    <property type="match status" value="1"/>
</dbReference>
<dbReference type="InterPro" id="IPR043128">
    <property type="entry name" value="Rev_trsase/Diguanyl_cyclase"/>
</dbReference>
<feature type="domain" description="PAS" evidence="1">
    <location>
        <begin position="262"/>
        <end position="332"/>
    </location>
</feature>
<dbReference type="Pfam" id="PF00990">
    <property type="entry name" value="GGDEF"/>
    <property type="match status" value="1"/>
</dbReference>
<evidence type="ECO:0000259" key="2">
    <source>
        <dbReference type="PROSITE" id="PS50113"/>
    </source>
</evidence>
<dbReference type="Gene3D" id="3.30.70.270">
    <property type="match status" value="1"/>
</dbReference>
<dbReference type="InterPro" id="IPR013656">
    <property type="entry name" value="PAS_4"/>
</dbReference>
<dbReference type="SMART" id="SM00091">
    <property type="entry name" value="PAS"/>
    <property type="match status" value="3"/>
</dbReference>
<feature type="domain" description="GGDEF" evidence="3">
    <location>
        <begin position="418"/>
        <end position="551"/>
    </location>
</feature>
<gene>
    <name evidence="4" type="ORF">SAMN05421839_106115</name>
</gene>
<dbReference type="Pfam" id="PF13426">
    <property type="entry name" value="PAS_9"/>
    <property type="match status" value="1"/>
</dbReference>
<evidence type="ECO:0000259" key="3">
    <source>
        <dbReference type="PROSITE" id="PS50887"/>
    </source>
</evidence>
<dbReference type="EMBL" id="FOXC01000006">
    <property type="protein sequence ID" value="SFP13463.1"/>
    <property type="molecule type" value="Genomic_DNA"/>
</dbReference>
<dbReference type="SUPFAM" id="SSF55785">
    <property type="entry name" value="PYP-like sensor domain (PAS domain)"/>
    <property type="match status" value="3"/>
</dbReference>
<dbReference type="FunFam" id="3.30.70.270:FF:000001">
    <property type="entry name" value="Diguanylate cyclase domain protein"/>
    <property type="match status" value="1"/>
</dbReference>
<dbReference type="NCBIfam" id="TIGR00229">
    <property type="entry name" value="sensory_box"/>
    <property type="match status" value="3"/>
</dbReference>
<dbReference type="Proteomes" id="UP000242243">
    <property type="component" value="Unassembled WGS sequence"/>
</dbReference>
<organism evidence="4 5">
    <name type="scientific">Halolactibacillus halophilus</name>
    <dbReference type="NCBI Taxonomy" id="306540"/>
    <lineage>
        <taxon>Bacteria</taxon>
        <taxon>Bacillati</taxon>
        <taxon>Bacillota</taxon>
        <taxon>Bacilli</taxon>
        <taxon>Bacillales</taxon>
        <taxon>Bacillaceae</taxon>
        <taxon>Halolactibacillus</taxon>
    </lineage>
</organism>
<dbReference type="PROSITE" id="PS50887">
    <property type="entry name" value="GGDEF"/>
    <property type="match status" value="1"/>
</dbReference>
<dbReference type="Pfam" id="PF08448">
    <property type="entry name" value="PAS_4"/>
    <property type="match status" value="2"/>
</dbReference>
<sequence length="567" mass="65530">MRGMELMSQAIIDAMEDMVFIMRVSDDGDCFFYERVNTSVRRILGFTDTMIGQTLTDVNPPTKATILQSQYRSVVEQQRTLRYQDDYHISTGQRVTESILTPIMADGRVTHIVAVSRDLTKQKQMEDQMYISQRRLALSRERYKSLFKENTDPIAYLNNAGRIVKKNDAFSNLIETIHHEAQLKDIFDVFYHQSKKFKTCFYNTVDGEPNAIEIQLHTRDEVGMELQVKFIPMHLDGVVQGVYVVVKDLTTESFARSALLESEQRFRLIAEHTSDLIQVLNDKHEMVYLSPSHEKLLGYETNLLLYQPIASLLSSKSKVEIEKIIATMLSEHQSIKKEGKIIDAFGDEHWFELQFEPIFDEDTHVQTIVVARDIKERKKYERELKQMAYQDPLTGLANRRMFQIRLDQVVSLYERHHVPFAVLMLDLDDFKGINDQYGHEVGDQVIVEVGQRLTIALREMDTVARLGGDEFIVLLPEVEDVENLSHIIDRLEARFREPHNVEGKELSVGISVGVVMPGQTECDLNNILSHADEALYQAKRDGKNKSVFKPVYQLKTRRQFDDEKITE</sequence>
<dbReference type="PANTHER" id="PTHR44757">
    <property type="entry name" value="DIGUANYLATE CYCLASE DGCP"/>
    <property type="match status" value="1"/>
</dbReference>
<accession>A0A1I5MVB9</accession>
<dbReference type="InterPro" id="IPR000014">
    <property type="entry name" value="PAS"/>
</dbReference>
<dbReference type="Gene3D" id="3.30.450.20">
    <property type="entry name" value="PAS domain"/>
    <property type="match status" value="3"/>
</dbReference>
<evidence type="ECO:0000313" key="5">
    <source>
        <dbReference type="Proteomes" id="UP000242243"/>
    </source>
</evidence>
<feature type="domain" description="PAC" evidence="2">
    <location>
        <begin position="335"/>
        <end position="386"/>
    </location>
</feature>
<dbReference type="AlphaFoldDB" id="A0A1I5MVB9"/>
<proteinExistence type="predicted"/>
<evidence type="ECO:0000313" key="4">
    <source>
        <dbReference type="EMBL" id="SFP13463.1"/>
    </source>
</evidence>
<dbReference type="CDD" id="cd01949">
    <property type="entry name" value="GGDEF"/>
    <property type="match status" value="1"/>
</dbReference>
<dbReference type="InterPro" id="IPR029787">
    <property type="entry name" value="Nucleotide_cyclase"/>
</dbReference>
<dbReference type="NCBIfam" id="TIGR00254">
    <property type="entry name" value="GGDEF"/>
    <property type="match status" value="1"/>
</dbReference>
<name>A0A1I5MVB9_9BACI</name>
<dbReference type="InterPro" id="IPR035965">
    <property type="entry name" value="PAS-like_dom_sf"/>
</dbReference>
<dbReference type="SUPFAM" id="SSF55073">
    <property type="entry name" value="Nucleotide cyclase"/>
    <property type="match status" value="1"/>
</dbReference>
<reference evidence="4 5" key="1">
    <citation type="submission" date="2016-10" db="EMBL/GenBank/DDBJ databases">
        <authorList>
            <person name="de Groot N.N."/>
        </authorList>
    </citation>
    <scope>NUCLEOTIDE SEQUENCE [LARGE SCALE GENOMIC DNA]</scope>
    <source>
        <strain evidence="4 5">DSM 17073</strain>
    </source>
</reference>
<dbReference type="InterPro" id="IPR052155">
    <property type="entry name" value="Biofilm_reg_signaling"/>
</dbReference>
<dbReference type="InterPro" id="IPR000700">
    <property type="entry name" value="PAS-assoc_C"/>
</dbReference>
<dbReference type="PANTHER" id="PTHR44757:SF2">
    <property type="entry name" value="BIOFILM ARCHITECTURE MAINTENANCE PROTEIN MBAA"/>
    <property type="match status" value="1"/>
</dbReference>
<dbReference type="InterPro" id="IPR000160">
    <property type="entry name" value="GGDEF_dom"/>
</dbReference>